<name>A0A1B2DDZ1_9BACL</name>
<dbReference type="Gene3D" id="3.60.15.10">
    <property type="entry name" value="Ribonuclease Z/Hydroxyacylglutathione hydrolase-like"/>
    <property type="match status" value="1"/>
</dbReference>
<dbReference type="PANTHER" id="PTHR42951">
    <property type="entry name" value="METALLO-BETA-LACTAMASE DOMAIN-CONTAINING"/>
    <property type="match status" value="1"/>
</dbReference>
<comment type="function">
    <text evidence="2">Counteracts the endogenous Pycsar antiviral defense system. Phosphodiesterase that enables metal-dependent hydrolysis of host cyclic nucleotide Pycsar defense signals such as cCMP and cUMP.</text>
</comment>
<dbReference type="SMART" id="SM00849">
    <property type="entry name" value="Lactamase_B"/>
    <property type="match status" value="1"/>
</dbReference>
<evidence type="ECO:0000313" key="5">
    <source>
        <dbReference type="EMBL" id="ANY65938.1"/>
    </source>
</evidence>
<proteinExistence type="predicted"/>
<dbReference type="Pfam" id="PF00753">
    <property type="entry name" value="Lactamase_B"/>
    <property type="match status" value="1"/>
</dbReference>
<dbReference type="SUPFAM" id="SSF56281">
    <property type="entry name" value="Metallo-hydrolase/oxidoreductase"/>
    <property type="match status" value="1"/>
</dbReference>
<dbReference type="AlphaFoldDB" id="A0A1B2DDZ1"/>
<gene>
    <name evidence="5" type="ORF">BBD42_05260</name>
</gene>
<evidence type="ECO:0000256" key="1">
    <source>
        <dbReference type="ARBA" id="ARBA00034221"/>
    </source>
</evidence>
<dbReference type="InterPro" id="IPR050855">
    <property type="entry name" value="NDM-1-like"/>
</dbReference>
<evidence type="ECO:0000256" key="3">
    <source>
        <dbReference type="ARBA" id="ARBA00048505"/>
    </source>
</evidence>
<evidence type="ECO:0000256" key="2">
    <source>
        <dbReference type="ARBA" id="ARBA00034301"/>
    </source>
</evidence>
<reference evidence="5" key="1">
    <citation type="submission" date="2016-08" db="EMBL/GenBank/DDBJ databases">
        <title>Complete Genome Seqeunce of Paenibacillus sp. BIHB 4019 from tea rhizoplane.</title>
        <authorList>
            <person name="Thakur R."/>
            <person name="Swarnkar M.K."/>
            <person name="Gulati A."/>
        </authorList>
    </citation>
    <scope>NUCLEOTIDE SEQUENCE [LARGE SCALE GENOMIC DNA]</scope>
    <source>
        <strain evidence="5">BIHB4019</strain>
    </source>
</reference>
<dbReference type="InterPro" id="IPR036866">
    <property type="entry name" value="RibonucZ/Hydroxyglut_hydro"/>
</dbReference>
<dbReference type="InterPro" id="IPR001279">
    <property type="entry name" value="Metallo-B-lactamas"/>
</dbReference>
<sequence length="235" mass="25192">MNNIKAIIPFDLNIPLANGVWTITPTLISSEEGNLLVDTGMPGMTQEMVSQMQAAGFSIDQLTGIVLTHQDIDHIGNVSQMLELKPGIAVYAHAADKPYIEGKLPLIKEPHKMLEAFGTYEAASSDIVTDIVSDGEQLDFAEGIVVIHTPGHTPGHISLYDRATKTLIAGDAMVVRGDQLLGPNPMQTTDLDEAYQSLAKLAAYDIEKIICFHGGVYDLNVNERIAAIAAAGPSV</sequence>
<organism evidence="5">
    <name type="scientific">Paenibacillus sp. BIHB 4019</name>
    <dbReference type="NCBI Taxonomy" id="1870819"/>
    <lineage>
        <taxon>Bacteria</taxon>
        <taxon>Bacillati</taxon>
        <taxon>Bacillota</taxon>
        <taxon>Bacilli</taxon>
        <taxon>Bacillales</taxon>
        <taxon>Paenibacillaceae</taxon>
        <taxon>Paenibacillus</taxon>
    </lineage>
</organism>
<accession>A0A1B2DDZ1</accession>
<dbReference type="EMBL" id="CP016808">
    <property type="protein sequence ID" value="ANY65938.1"/>
    <property type="molecule type" value="Genomic_DNA"/>
</dbReference>
<dbReference type="CDD" id="cd07721">
    <property type="entry name" value="yflN-like_MBL-fold"/>
    <property type="match status" value="1"/>
</dbReference>
<evidence type="ECO:0000259" key="4">
    <source>
        <dbReference type="SMART" id="SM00849"/>
    </source>
</evidence>
<comment type="catalytic activity">
    <reaction evidence="1">
        <text>3',5'-cyclic CMP + H2O = CMP + H(+)</text>
        <dbReference type="Rhea" id="RHEA:72675"/>
        <dbReference type="ChEBI" id="CHEBI:15377"/>
        <dbReference type="ChEBI" id="CHEBI:15378"/>
        <dbReference type="ChEBI" id="CHEBI:58003"/>
        <dbReference type="ChEBI" id="CHEBI:60377"/>
    </reaction>
    <physiologicalReaction direction="left-to-right" evidence="1">
        <dbReference type="Rhea" id="RHEA:72676"/>
    </physiologicalReaction>
</comment>
<protein>
    <recommendedName>
        <fullName evidence="4">Metallo-beta-lactamase domain-containing protein</fullName>
    </recommendedName>
</protein>
<dbReference type="RefSeq" id="WP_099517313.1">
    <property type="nucleotide sequence ID" value="NZ_CP016808.1"/>
</dbReference>
<comment type="catalytic activity">
    <reaction evidence="3">
        <text>3',5'-cyclic UMP + H2O = UMP + H(+)</text>
        <dbReference type="Rhea" id="RHEA:70575"/>
        <dbReference type="ChEBI" id="CHEBI:15377"/>
        <dbReference type="ChEBI" id="CHEBI:15378"/>
        <dbReference type="ChEBI" id="CHEBI:57865"/>
        <dbReference type="ChEBI" id="CHEBI:184387"/>
    </reaction>
    <physiologicalReaction direction="left-to-right" evidence="3">
        <dbReference type="Rhea" id="RHEA:70576"/>
    </physiologicalReaction>
</comment>
<feature type="domain" description="Metallo-beta-lactamase" evidence="4">
    <location>
        <begin position="22"/>
        <end position="213"/>
    </location>
</feature>
<dbReference type="PANTHER" id="PTHR42951:SF15">
    <property type="entry name" value="METALLO-BETA-LACTAMASE SUPERFAMILY PROTEIN"/>
    <property type="match status" value="1"/>
</dbReference>